<dbReference type="Proteomes" id="UP001241748">
    <property type="component" value="Unassembled WGS sequence"/>
</dbReference>
<feature type="coiled-coil region" evidence="1">
    <location>
        <begin position="4"/>
        <end position="66"/>
    </location>
</feature>
<organism evidence="2 3">
    <name type="scientific">Neobacillus driksii</name>
    <dbReference type="NCBI Taxonomy" id="3035913"/>
    <lineage>
        <taxon>Bacteria</taxon>
        <taxon>Bacillati</taxon>
        <taxon>Bacillota</taxon>
        <taxon>Bacilli</taxon>
        <taxon>Bacillales</taxon>
        <taxon>Bacillaceae</taxon>
        <taxon>Neobacillus</taxon>
    </lineage>
</organism>
<name>A0ABV4YYS9_9BACI</name>
<accession>A0ABV4YYS9</accession>
<protein>
    <submittedName>
        <fullName evidence="2">Uncharacterized protein</fullName>
    </submittedName>
</protein>
<keyword evidence="1" id="KW-0175">Coiled coil</keyword>
<dbReference type="RefSeq" id="WP_306074570.1">
    <property type="nucleotide sequence ID" value="NZ_JAROBZ020000002.1"/>
</dbReference>
<evidence type="ECO:0000313" key="2">
    <source>
        <dbReference type="EMBL" id="MFB3170014.1"/>
    </source>
</evidence>
<evidence type="ECO:0000313" key="3">
    <source>
        <dbReference type="Proteomes" id="UP001241748"/>
    </source>
</evidence>
<keyword evidence="3" id="KW-1185">Reference proteome</keyword>
<comment type="caution">
    <text evidence="2">The sequence shown here is derived from an EMBL/GenBank/DDBJ whole genome shotgun (WGS) entry which is preliminary data.</text>
</comment>
<evidence type="ECO:0000256" key="1">
    <source>
        <dbReference type="SAM" id="Coils"/>
    </source>
</evidence>
<proteinExistence type="predicted"/>
<sequence>MSVKEGLNQDHQSAEIQTKMLQKEIELLKKELKLQLDMRETELNDYLKLEKKYGDLEKRYNSIRNSFLGKVTVKYWGLRKKLKK</sequence>
<dbReference type="EMBL" id="JAROBZ020000002">
    <property type="protein sequence ID" value="MFB3170014.1"/>
    <property type="molecule type" value="Genomic_DNA"/>
</dbReference>
<reference evidence="2 3" key="1">
    <citation type="submission" date="2024-05" db="EMBL/GenBank/DDBJ databases">
        <authorList>
            <person name="Venkateswaran K."/>
        </authorList>
    </citation>
    <scope>NUCLEOTIDE SEQUENCE [LARGE SCALE GENOMIC DNA]</scope>
    <source>
        <strain evidence="2 3">179-C4-2-HS</strain>
    </source>
</reference>
<gene>
    <name evidence="2" type="ORF">P5G62_023185</name>
</gene>